<keyword evidence="1" id="KW-0812">Transmembrane</keyword>
<evidence type="ECO:0000313" key="2">
    <source>
        <dbReference type="EMBL" id="PKH25626.1"/>
    </source>
</evidence>
<gene>
    <name evidence="2" type="ORF">CIB54_04400</name>
</gene>
<comment type="caution">
    <text evidence="2">The sequence shown here is derived from an EMBL/GenBank/DDBJ whole genome shotgun (WGS) entry which is preliminary data.</text>
</comment>
<name>A0A2N1EDG9_PSEFL</name>
<accession>A0A2N1EDG9</accession>
<evidence type="ECO:0000313" key="3">
    <source>
        <dbReference type="Proteomes" id="UP000233564"/>
    </source>
</evidence>
<evidence type="ECO:0000256" key="1">
    <source>
        <dbReference type="SAM" id="Phobius"/>
    </source>
</evidence>
<proteinExistence type="predicted"/>
<sequence length="64" mass="7405">MTPEPPSNQYSLLGTFISILTFYWLDLPLKLVKRVHYQDWSGCEDATDHVLKMPMIFFGAARIT</sequence>
<dbReference type="EMBL" id="NVXX01000005">
    <property type="protein sequence ID" value="PKH25626.1"/>
    <property type="molecule type" value="Genomic_DNA"/>
</dbReference>
<feature type="transmembrane region" description="Helical" evidence="1">
    <location>
        <begin position="12"/>
        <end position="29"/>
    </location>
</feature>
<dbReference type="AlphaFoldDB" id="A0A2N1EDG9"/>
<organism evidence="2 3">
    <name type="scientific">Pseudomonas fluorescens</name>
    <dbReference type="NCBI Taxonomy" id="294"/>
    <lineage>
        <taxon>Bacteria</taxon>
        <taxon>Pseudomonadati</taxon>
        <taxon>Pseudomonadota</taxon>
        <taxon>Gammaproteobacteria</taxon>
        <taxon>Pseudomonadales</taxon>
        <taxon>Pseudomonadaceae</taxon>
        <taxon>Pseudomonas</taxon>
    </lineage>
</organism>
<keyword evidence="1" id="KW-1133">Transmembrane helix</keyword>
<keyword evidence="1" id="KW-0472">Membrane</keyword>
<protein>
    <submittedName>
        <fullName evidence="2">Uncharacterized protein</fullName>
    </submittedName>
</protein>
<reference evidence="2 3" key="1">
    <citation type="submission" date="2017-08" db="EMBL/GenBank/DDBJ databases">
        <authorList>
            <person name="de Groot N.N."/>
        </authorList>
    </citation>
    <scope>NUCLEOTIDE SEQUENCE [LARGE SCALE GENOMIC DNA]</scope>
    <source>
        <strain evidence="2 3">PfR 37</strain>
    </source>
</reference>
<dbReference type="Proteomes" id="UP000233564">
    <property type="component" value="Unassembled WGS sequence"/>
</dbReference>